<sequence>MVEETHTINKIVDKNFARELAKHLLEIDAVILRPNDPFTWSSGWNSPIYCDNRLTLRYPKIRKKISKALVDIINQDFSDVEVITGTATAGIPHAAWVAENLDKPLAYVRAKAKAYGLGNQIEGGVDKGQSTIVIEDLISTGGSAVSVIEALQFIGADVRGVLSIFTYGFQAAIDQFAKLDIPVYCLTDYATLIEVALEESYIKESDLKMLNAWRENPAEWPK</sequence>
<name>A0A2N0VF49_9BACT</name>
<feature type="binding site" evidence="6">
    <location>
        <position position="113"/>
    </location>
    <ligand>
        <name>5-phospho-alpha-D-ribose 1-diphosphate</name>
        <dbReference type="ChEBI" id="CHEBI:58017"/>
        <note>ligand shared between dimeric partners</note>
    </ligand>
</feature>
<dbReference type="PANTHER" id="PTHR19278">
    <property type="entry name" value="OROTATE PHOSPHORIBOSYLTRANSFERASE"/>
    <property type="match status" value="1"/>
</dbReference>
<dbReference type="InterPro" id="IPR023031">
    <property type="entry name" value="OPRT"/>
</dbReference>
<dbReference type="GO" id="GO:0004588">
    <property type="term" value="F:orotate phosphoribosyltransferase activity"/>
    <property type="evidence" value="ECO:0007669"/>
    <property type="project" value="UniProtKB-UniRule"/>
</dbReference>
<comment type="cofactor">
    <cofactor evidence="6">
        <name>Mg(2+)</name>
        <dbReference type="ChEBI" id="CHEBI:18420"/>
    </cofactor>
</comment>
<gene>
    <name evidence="6" type="primary">pyrE</name>
    <name evidence="8" type="ORF">CWD77_13300</name>
</gene>
<keyword evidence="4 6" id="KW-0808">Transferase</keyword>
<dbReference type="InterPro" id="IPR029057">
    <property type="entry name" value="PRTase-like"/>
</dbReference>
<dbReference type="Pfam" id="PF00156">
    <property type="entry name" value="Pribosyltran"/>
    <property type="match status" value="1"/>
</dbReference>
<comment type="subunit">
    <text evidence="6">Homodimer.</text>
</comment>
<evidence type="ECO:0000256" key="2">
    <source>
        <dbReference type="ARBA" id="ARBA00011971"/>
    </source>
</evidence>
<dbReference type="AlphaFoldDB" id="A0A2N0VF49"/>
<keyword evidence="9" id="KW-1185">Reference proteome</keyword>
<dbReference type="GO" id="GO:0019856">
    <property type="term" value="P:pyrimidine nucleobase biosynthetic process"/>
    <property type="evidence" value="ECO:0007669"/>
    <property type="project" value="TreeGrafter"/>
</dbReference>
<dbReference type="RefSeq" id="WP_101074075.1">
    <property type="nucleotide sequence ID" value="NZ_PISP01000005.1"/>
</dbReference>
<keyword evidence="5 6" id="KW-0665">Pyrimidine biosynthesis</keyword>
<reference evidence="8 9" key="1">
    <citation type="submission" date="2017-11" db="EMBL/GenBank/DDBJ databases">
        <title>Rhodohalobacter 15182 sp. nov., isolated from a salt lake.</title>
        <authorList>
            <person name="Han S."/>
        </authorList>
    </citation>
    <scope>NUCLEOTIDE SEQUENCE [LARGE SCALE GENOMIC DNA]</scope>
    <source>
        <strain evidence="8 9">15182</strain>
    </source>
</reference>
<keyword evidence="6" id="KW-0460">Magnesium</keyword>
<comment type="pathway">
    <text evidence="1 6">Pyrimidine metabolism; UMP biosynthesis via de novo pathway; UMP from orotate: step 1/2.</text>
</comment>
<comment type="function">
    <text evidence="6">Catalyzes the transfer of a ribosyl phosphate group from 5-phosphoribose 1-diphosphate to orotate, leading to the formation of orotidine monophosphate (OMP).</text>
</comment>
<dbReference type="NCBIfam" id="TIGR00336">
    <property type="entry name" value="pyrE"/>
    <property type="match status" value="1"/>
</dbReference>
<evidence type="ECO:0000313" key="9">
    <source>
        <dbReference type="Proteomes" id="UP000233398"/>
    </source>
</evidence>
<feature type="binding site" description="in other chain" evidence="6">
    <location>
        <begin position="135"/>
        <end position="143"/>
    </location>
    <ligand>
        <name>5-phospho-alpha-D-ribose 1-diphosphate</name>
        <dbReference type="ChEBI" id="CHEBI:58017"/>
        <note>ligand shared between dimeric partners</note>
    </ligand>
</feature>
<dbReference type="InterPro" id="IPR000836">
    <property type="entry name" value="PRTase_dom"/>
</dbReference>
<dbReference type="UniPathway" id="UPA00070">
    <property type="reaction ID" value="UER00119"/>
</dbReference>
<comment type="caution">
    <text evidence="8">The sequence shown here is derived from an EMBL/GenBank/DDBJ whole genome shotgun (WGS) entry which is preliminary data.</text>
</comment>
<evidence type="ECO:0000256" key="6">
    <source>
        <dbReference type="HAMAP-Rule" id="MF_01208"/>
    </source>
</evidence>
<comment type="caution">
    <text evidence="6">Lacks conserved residue(s) required for the propagation of feature annotation.</text>
</comment>
<evidence type="ECO:0000256" key="4">
    <source>
        <dbReference type="ARBA" id="ARBA00022679"/>
    </source>
</evidence>
<evidence type="ECO:0000256" key="5">
    <source>
        <dbReference type="ARBA" id="ARBA00022975"/>
    </source>
</evidence>
<dbReference type="OrthoDB" id="9802134at2"/>
<dbReference type="HAMAP" id="MF_01208">
    <property type="entry name" value="PyrE"/>
    <property type="match status" value="1"/>
</dbReference>
<dbReference type="Gene3D" id="3.40.50.2020">
    <property type="match status" value="1"/>
</dbReference>
<evidence type="ECO:0000256" key="3">
    <source>
        <dbReference type="ARBA" id="ARBA00022676"/>
    </source>
</evidence>
<accession>A0A2N0VF49</accession>
<dbReference type="EMBL" id="PISP01000005">
    <property type="protein sequence ID" value="PKD42824.1"/>
    <property type="molecule type" value="Genomic_DNA"/>
</dbReference>
<organism evidence="8 9">
    <name type="scientific">Rhodohalobacter barkolensis</name>
    <dbReference type="NCBI Taxonomy" id="2053187"/>
    <lineage>
        <taxon>Bacteria</taxon>
        <taxon>Pseudomonadati</taxon>
        <taxon>Balneolota</taxon>
        <taxon>Balneolia</taxon>
        <taxon>Balneolales</taxon>
        <taxon>Balneolaceae</taxon>
        <taxon>Rhodohalobacter</taxon>
    </lineage>
</organism>
<feature type="binding site" evidence="6">
    <location>
        <position position="109"/>
    </location>
    <ligand>
        <name>5-phospho-alpha-D-ribose 1-diphosphate</name>
        <dbReference type="ChEBI" id="CHEBI:58017"/>
        <note>ligand shared between dimeric partners</note>
    </ligand>
</feature>
<evidence type="ECO:0000259" key="7">
    <source>
        <dbReference type="Pfam" id="PF00156"/>
    </source>
</evidence>
<dbReference type="PANTHER" id="PTHR19278:SF9">
    <property type="entry name" value="URIDINE 5'-MONOPHOSPHATE SYNTHASE"/>
    <property type="match status" value="1"/>
</dbReference>
<comment type="similarity">
    <text evidence="6">Belongs to the purine/pyrimidine phosphoribosyltransferase family. PyrE subfamily.</text>
</comment>
<evidence type="ECO:0000256" key="1">
    <source>
        <dbReference type="ARBA" id="ARBA00004889"/>
    </source>
</evidence>
<protein>
    <recommendedName>
        <fullName evidence="2 6">Orotate phosphoribosyltransferase</fullName>
        <shortName evidence="6">OPRT</shortName>
        <shortName evidence="6">OPRTase</shortName>
        <ecNumber evidence="2 6">2.4.2.10</ecNumber>
    </recommendedName>
</protein>
<evidence type="ECO:0000313" key="8">
    <source>
        <dbReference type="EMBL" id="PKD42824.1"/>
    </source>
</evidence>
<dbReference type="EC" id="2.4.2.10" evidence="2 6"/>
<keyword evidence="3 6" id="KW-0328">Glycosyltransferase</keyword>
<feature type="domain" description="Phosphoribosyltransferase" evidence="7">
    <location>
        <begin position="59"/>
        <end position="156"/>
    </location>
</feature>
<feature type="binding site" evidence="6">
    <location>
        <position position="139"/>
    </location>
    <ligand>
        <name>orotate</name>
        <dbReference type="ChEBI" id="CHEBI:30839"/>
    </ligand>
</feature>
<dbReference type="GO" id="GO:0000287">
    <property type="term" value="F:magnesium ion binding"/>
    <property type="evidence" value="ECO:0007669"/>
    <property type="project" value="UniProtKB-UniRule"/>
</dbReference>
<proteinExistence type="inferred from homology"/>
<comment type="catalytic activity">
    <reaction evidence="6">
        <text>orotidine 5'-phosphate + diphosphate = orotate + 5-phospho-alpha-D-ribose 1-diphosphate</text>
        <dbReference type="Rhea" id="RHEA:10380"/>
        <dbReference type="ChEBI" id="CHEBI:30839"/>
        <dbReference type="ChEBI" id="CHEBI:33019"/>
        <dbReference type="ChEBI" id="CHEBI:57538"/>
        <dbReference type="ChEBI" id="CHEBI:58017"/>
        <dbReference type="EC" id="2.4.2.10"/>
    </reaction>
</comment>
<dbReference type="Proteomes" id="UP000233398">
    <property type="component" value="Unassembled WGS sequence"/>
</dbReference>
<dbReference type="GO" id="GO:0044205">
    <property type="term" value="P:'de novo' UMP biosynthetic process"/>
    <property type="evidence" value="ECO:0007669"/>
    <property type="project" value="UniProtKB-UniRule"/>
</dbReference>
<dbReference type="SUPFAM" id="SSF53271">
    <property type="entry name" value="PRTase-like"/>
    <property type="match status" value="1"/>
</dbReference>
<dbReference type="InterPro" id="IPR004467">
    <property type="entry name" value="Or_phspho_trans_dom"/>
</dbReference>
<dbReference type="CDD" id="cd06223">
    <property type="entry name" value="PRTases_typeI"/>
    <property type="match status" value="1"/>
</dbReference>